<feature type="domain" description="KAP NTPase" evidence="1">
    <location>
        <begin position="12"/>
        <end position="279"/>
    </location>
</feature>
<keyword evidence="3" id="KW-1185">Reference proteome</keyword>
<dbReference type="OrthoDB" id="871734at2"/>
<proteinExistence type="predicted"/>
<sequence length="504" mass="58211">MKEMKISIEEQSKVFKKHLKEPDNERIIFSAAFGAGKTYFLDEFFRSNTEKYLRIKLTPVNYSVASNEDIFKLIKFDILFELLASHGVEQPGKIRIRPDIYYGLKLSGKIDSFFTSITSFFGALNKDNSEAISVISALAVIYSQVAEFTANGTEIPENPEATAFLKTMMESYYKEADDVTRLIESVLDQLTSDDDGKQTLKKVLIIDDLDRLDPEHIFRLFNVFSAHFDYNKSDRNKFGFDKVIFVCDIQNIRNIFHSRYGAETDFSGYIDKFFSQEIFYFNNEQAIKKCVNYLLNQIKIENRNETAEIYLSTNILQGANHTEKWIVYWVLFELIVSGALKPRRIYSPHKAWTFPTDTINIKTKQQYPKEIPIYTVPTIASIQLLSSILGGGEQLLRAVKHAAGQPRSIEYDNITDSSFTKRLVASLMIVDYHNHKFDISEEFGRSKEFFYTHPDGRTIGYRLGLDTGQRELYRTTALENSQDIPFFELLPIMVQKLLADKRIQ</sequence>
<accession>A0A502GV23</accession>
<evidence type="ECO:0000313" key="3">
    <source>
        <dbReference type="Proteomes" id="UP000317646"/>
    </source>
</evidence>
<evidence type="ECO:0000259" key="1">
    <source>
        <dbReference type="Pfam" id="PF07693"/>
    </source>
</evidence>
<dbReference type="EMBL" id="RCYZ01000004">
    <property type="protein sequence ID" value="TPG66079.1"/>
    <property type="molecule type" value="Genomic_DNA"/>
</dbReference>
<organism evidence="2 3">
    <name type="scientific">Hymenobacter nivis</name>
    <dbReference type="NCBI Taxonomy" id="1850093"/>
    <lineage>
        <taxon>Bacteria</taxon>
        <taxon>Pseudomonadati</taxon>
        <taxon>Bacteroidota</taxon>
        <taxon>Cytophagia</taxon>
        <taxon>Cytophagales</taxon>
        <taxon>Hymenobacteraceae</taxon>
        <taxon>Hymenobacter</taxon>
    </lineage>
</organism>
<dbReference type="InterPro" id="IPR011646">
    <property type="entry name" value="KAP_P-loop"/>
</dbReference>
<dbReference type="Pfam" id="PF07693">
    <property type="entry name" value="KAP_NTPase"/>
    <property type="match status" value="1"/>
</dbReference>
<dbReference type="AlphaFoldDB" id="A0A502GV23"/>
<name>A0A502GV23_9BACT</name>
<dbReference type="RefSeq" id="WP_140466809.1">
    <property type="nucleotide sequence ID" value="NZ_RCYZ01000004.1"/>
</dbReference>
<dbReference type="Proteomes" id="UP000317646">
    <property type="component" value="Unassembled WGS sequence"/>
</dbReference>
<reference evidence="2 3" key="1">
    <citation type="journal article" date="2019" name="Environ. Microbiol.">
        <title>Species interactions and distinct microbial communities in high Arctic permafrost affected cryosols are associated with the CH4 and CO2 gas fluxes.</title>
        <authorList>
            <person name="Altshuler I."/>
            <person name="Hamel J."/>
            <person name="Turney S."/>
            <person name="Magnuson E."/>
            <person name="Levesque R."/>
            <person name="Greer C."/>
            <person name="Whyte L.G."/>
        </authorList>
    </citation>
    <scope>NUCLEOTIDE SEQUENCE [LARGE SCALE GENOMIC DNA]</scope>
    <source>
        <strain evidence="2 3">S9.2P</strain>
    </source>
</reference>
<gene>
    <name evidence="2" type="ORF">EAH73_11965</name>
</gene>
<protein>
    <recommendedName>
        <fullName evidence="1">KAP NTPase domain-containing protein</fullName>
    </recommendedName>
</protein>
<comment type="caution">
    <text evidence="2">The sequence shown here is derived from an EMBL/GenBank/DDBJ whole genome shotgun (WGS) entry which is preliminary data.</text>
</comment>
<evidence type="ECO:0000313" key="2">
    <source>
        <dbReference type="EMBL" id="TPG66079.1"/>
    </source>
</evidence>